<feature type="compositionally biased region" description="Basic and acidic residues" evidence="1">
    <location>
        <begin position="142"/>
        <end position="158"/>
    </location>
</feature>
<feature type="compositionally biased region" description="Basic residues" evidence="1">
    <location>
        <begin position="1"/>
        <end position="15"/>
    </location>
</feature>
<feature type="region of interest" description="Disordered" evidence="1">
    <location>
        <begin position="1"/>
        <end position="22"/>
    </location>
</feature>
<evidence type="ECO:0000256" key="1">
    <source>
        <dbReference type="SAM" id="MobiDB-lite"/>
    </source>
</evidence>
<protein>
    <submittedName>
        <fullName evidence="2">Uncharacterized protein</fullName>
    </submittedName>
</protein>
<proteinExistence type="predicted"/>
<gene>
    <name evidence="2" type="ORF">PLEPLA_LOCUS38576</name>
</gene>
<comment type="caution">
    <text evidence="2">The sequence shown here is derived from an EMBL/GenBank/DDBJ whole genome shotgun (WGS) entry which is preliminary data.</text>
</comment>
<feature type="region of interest" description="Disordered" evidence="1">
    <location>
        <begin position="142"/>
        <end position="199"/>
    </location>
</feature>
<dbReference type="AlphaFoldDB" id="A0A9N7Z6U0"/>
<accession>A0A9N7Z6U0</accession>
<dbReference type="EMBL" id="CADEAL010004069">
    <property type="protein sequence ID" value="CAB1450884.1"/>
    <property type="molecule type" value="Genomic_DNA"/>
</dbReference>
<organism evidence="2 3">
    <name type="scientific">Pleuronectes platessa</name>
    <name type="common">European plaice</name>
    <dbReference type="NCBI Taxonomy" id="8262"/>
    <lineage>
        <taxon>Eukaryota</taxon>
        <taxon>Metazoa</taxon>
        <taxon>Chordata</taxon>
        <taxon>Craniata</taxon>
        <taxon>Vertebrata</taxon>
        <taxon>Euteleostomi</taxon>
        <taxon>Actinopterygii</taxon>
        <taxon>Neopterygii</taxon>
        <taxon>Teleostei</taxon>
        <taxon>Neoteleostei</taxon>
        <taxon>Acanthomorphata</taxon>
        <taxon>Carangaria</taxon>
        <taxon>Pleuronectiformes</taxon>
        <taxon>Pleuronectoidei</taxon>
        <taxon>Pleuronectidae</taxon>
        <taxon>Pleuronectes</taxon>
    </lineage>
</organism>
<dbReference type="Proteomes" id="UP001153269">
    <property type="component" value="Unassembled WGS sequence"/>
</dbReference>
<reference evidence="2" key="1">
    <citation type="submission" date="2020-03" db="EMBL/GenBank/DDBJ databases">
        <authorList>
            <person name="Weist P."/>
        </authorList>
    </citation>
    <scope>NUCLEOTIDE SEQUENCE</scope>
</reference>
<keyword evidence="3" id="KW-1185">Reference proteome</keyword>
<name>A0A9N7Z6U0_PLEPL</name>
<evidence type="ECO:0000313" key="2">
    <source>
        <dbReference type="EMBL" id="CAB1450884.1"/>
    </source>
</evidence>
<evidence type="ECO:0000313" key="3">
    <source>
        <dbReference type="Proteomes" id="UP001153269"/>
    </source>
</evidence>
<sequence>MEGGGKRGRQWRGKGPRGWDGRNKGACRGVMVHLGWNELKMDAAADVQTAVRQSCAFHRPYLHWSRQEGRGSGRTQPLHCEGSRSEGWIRAPWRGRGLLTLCWWFTALSIHGLLCRIGQCGLKMNRTSLCVSTLRPVLRESITKKMSGSEEKQGDRRRIPSLSGPVTRGNLRTPEGEAGEKEPRKGGRTEEGRGSGWIKRAGREASSTYLLLSDYQTCVLPHSSSTGEDLSPYTVPEALRLPPPC</sequence>
<feature type="compositionally biased region" description="Basic and acidic residues" evidence="1">
    <location>
        <begin position="174"/>
        <end position="193"/>
    </location>
</feature>